<accession>A0A0A7PIJ5</accession>
<dbReference type="OrthoDB" id="7605620at2"/>
<protein>
    <recommendedName>
        <fullName evidence="3">DUF4352 domain-containing protein</fullName>
    </recommendedName>
</protein>
<evidence type="ECO:0000259" key="3">
    <source>
        <dbReference type="Pfam" id="PF11611"/>
    </source>
</evidence>
<dbReference type="EMBL" id="CP009122">
    <property type="protein sequence ID" value="AJA09820.1"/>
    <property type="molecule type" value="Genomic_DNA"/>
</dbReference>
<feature type="signal peptide" evidence="2">
    <location>
        <begin position="1"/>
        <end position="22"/>
    </location>
</feature>
<keyword evidence="1 2" id="KW-0732">Signal</keyword>
<gene>
    <name evidence="4" type="ORF">SKP52_14690</name>
</gene>
<dbReference type="InterPro" id="IPR029051">
    <property type="entry name" value="DUF4352"/>
</dbReference>
<name>A0A0A7PIJ5_9SPHN</name>
<dbReference type="Pfam" id="PF11611">
    <property type="entry name" value="DUF4352"/>
    <property type="match status" value="1"/>
</dbReference>
<organism evidence="4 5">
    <name type="scientific">Sphingopyxis fribergensis</name>
    <dbReference type="NCBI Taxonomy" id="1515612"/>
    <lineage>
        <taxon>Bacteria</taxon>
        <taxon>Pseudomonadati</taxon>
        <taxon>Pseudomonadota</taxon>
        <taxon>Alphaproteobacteria</taxon>
        <taxon>Sphingomonadales</taxon>
        <taxon>Sphingomonadaceae</taxon>
        <taxon>Sphingopyxis</taxon>
    </lineage>
</organism>
<dbReference type="InterPro" id="IPR029050">
    <property type="entry name" value="Immunoprotect_excell_Ig-like"/>
</dbReference>
<dbReference type="HOGENOM" id="CLU_1509645_0_0_5"/>
<dbReference type="AlphaFoldDB" id="A0A0A7PIJ5"/>
<evidence type="ECO:0000313" key="4">
    <source>
        <dbReference type="EMBL" id="AJA09820.1"/>
    </source>
</evidence>
<dbReference type="RefSeq" id="WP_039575851.1">
    <property type="nucleotide sequence ID" value="NZ_CP009122.1"/>
</dbReference>
<reference evidence="4 5" key="1">
    <citation type="journal article" date="2015" name="Int. J. Syst. Evol. Microbiol.">
        <title>Description of Sphingopyxis fribergensis sp. nov. - a soil bacterium with the ability to degrade styrene and phenylacetic acid.</title>
        <authorList>
            <person name="Oelschlagel M."/>
            <person name="Ruckert C."/>
            <person name="Kalinowski J."/>
            <person name="Schmidt G."/>
            <person name="Schlomann M."/>
            <person name="Tischler D."/>
        </authorList>
    </citation>
    <scope>NUCLEOTIDE SEQUENCE [LARGE SCALE GENOMIC DNA]</scope>
    <source>
        <strain evidence="4 5">Kp5.2</strain>
    </source>
</reference>
<sequence length="178" mass="18655">MITILKPALLALTLTASLTACGESEKPTAEGPKAAAAVDTTMIALGRTGGADGVELTITDVATPIQVGSAESGSKAEQGETFVVVTYTLKNVGSAPLVYMERPELTLLDAEGNSYAEDDIASMKASHLMDDSSGMTSDLNPNVSATTRTAWKVDKSAFDKTTWKVRLDTPSQPLFALK</sequence>
<dbReference type="Gene3D" id="2.60.40.1240">
    <property type="match status" value="1"/>
</dbReference>
<proteinExistence type="predicted"/>
<dbReference type="KEGG" id="sphk:SKP52_14690"/>
<dbReference type="PROSITE" id="PS51257">
    <property type="entry name" value="PROKAR_LIPOPROTEIN"/>
    <property type="match status" value="1"/>
</dbReference>
<dbReference type="Proteomes" id="UP000030907">
    <property type="component" value="Chromosome"/>
</dbReference>
<feature type="domain" description="DUF4352" evidence="3">
    <location>
        <begin position="45"/>
        <end position="157"/>
    </location>
</feature>
<feature type="chain" id="PRO_5002030754" description="DUF4352 domain-containing protein" evidence="2">
    <location>
        <begin position="23"/>
        <end position="178"/>
    </location>
</feature>
<evidence type="ECO:0000313" key="5">
    <source>
        <dbReference type="Proteomes" id="UP000030907"/>
    </source>
</evidence>
<evidence type="ECO:0000256" key="1">
    <source>
        <dbReference type="ARBA" id="ARBA00022729"/>
    </source>
</evidence>
<keyword evidence="5" id="KW-1185">Reference proteome</keyword>
<dbReference type="STRING" id="1515612.SKP52_14690"/>
<evidence type="ECO:0000256" key="2">
    <source>
        <dbReference type="SAM" id="SignalP"/>
    </source>
</evidence>